<dbReference type="Gene3D" id="2.60.260.20">
    <property type="entry name" value="Urease metallochaperone UreE, N-terminal domain"/>
    <property type="match status" value="1"/>
</dbReference>
<accession>A0A915U204</accession>
<dbReference type="GO" id="GO:0006457">
    <property type="term" value="P:protein folding"/>
    <property type="evidence" value="ECO:0007669"/>
    <property type="project" value="InterPro"/>
</dbReference>
<gene>
    <name evidence="5 8" type="primary">ureE</name>
    <name evidence="8" type="ORF">GF1_22600</name>
</gene>
<dbReference type="HAMAP" id="MF_00822">
    <property type="entry name" value="UreE"/>
    <property type="match status" value="1"/>
</dbReference>
<dbReference type="AlphaFoldDB" id="A0A915U204"/>
<dbReference type="GO" id="GO:0005737">
    <property type="term" value="C:cytoplasm"/>
    <property type="evidence" value="ECO:0007669"/>
    <property type="project" value="UniProtKB-SubCell"/>
</dbReference>
<dbReference type="SUPFAM" id="SSF69287">
    <property type="entry name" value="Urease metallochaperone UreE, N-terminal domain"/>
    <property type="match status" value="1"/>
</dbReference>
<dbReference type="Gene3D" id="3.30.70.790">
    <property type="entry name" value="UreE, C-terminal domain"/>
    <property type="match status" value="1"/>
</dbReference>
<dbReference type="Pfam" id="PF05194">
    <property type="entry name" value="UreE_C"/>
    <property type="match status" value="1"/>
</dbReference>
<dbReference type="Pfam" id="PF02814">
    <property type="entry name" value="UreE_N"/>
    <property type="match status" value="1"/>
</dbReference>
<name>A0A915U204_9BACT</name>
<evidence type="ECO:0000259" key="6">
    <source>
        <dbReference type="Pfam" id="PF02814"/>
    </source>
</evidence>
<dbReference type="NCBIfam" id="NF009751">
    <property type="entry name" value="PRK13261.1-1"/>
    <property type="match status" value="1"/>
</dbReference>
<evidence type="ECO:0000256" key="1">
    <source>
        <dbReference type="ARBA" id="ARBA00004496"/>
    </source>
</evidence>
<comment type="function">
    <text evidence="5">Involved in urease metallocenter assembly. Binds nickel. Probably functions as a nickel donor during metallocenter assembly.</text>
</comment>
<evidence type="ECO:0000256" key="2">
    <source>
        <dbReference type="ARBA" id="ARBA00022490"/>
    </source>
</evidence>
<comment type="subcellular location">
    <subcellularLocation>
        <location evidence="1 5">Cytoplasm</location>
    </subcellularLocation>
</comment>
<reference evidence="8" key="1">
    <citation type="submission" date="2020-12" db="EMBL/GenBank/DDBJ databases">
        <title>Desulfobium dissulfuricans gen. nov., sp. nov., a novel mesophilic, sulfate-reducing bacterium isolated from a deep-sea hydrothermal vent.</title>
        <authorList>
            <person name="Hashimoto Y."/>
            <person name="Tame A."/>
            <person name="Sawayama S."/>
            <person name="Miyazaki J."/>
            <person name="Takai K."/>
            <person name="Nakagawa S."/>
        </authorList>
    </citation>
    <scope>NUCLEOTIDE SEQUENCE</scope>
    <source>
        <strain evidence="8">GF1</strain>
    </source>
</reference>
<evidence type="ECO:0000313" key="8">
    <source>
        <dbReference type="EMBL" id="BCO09884.1"/>
    </source>
</evidence>
<evidence type="ECO:0000256" key="3">
    <source>
        <dbReference type="ARBA" id="ARBA00022596"/>
    </source>
</evidence>
<evidence type="ECO:0000259" key="7">
    <source>
        <dbReference type="Pfam" id="PF05194"/>
    </source>
</evidence>
<dbReference type="KEGG" id="ddu:GF1_22600"/>
<dbReference type="PIRSF" id="PIRSF036402">
    <property type="entry name" value="Ureas_acces_UreE"/>
    <property type="match status" value="1"/>
</dbReference>
<dbReference type="GO" id="GO:0016151">
    <property type="term" value="F:nickel cation binding"/>
    <property type="evidence" value="ECO:0007669"/>
    <property type="project" value="UniProtKB-UniRule"/>
</dbReference>
<dbReference type="SUPFAM" id="SSF69737">
    <property type="entry name" value="Urease metallochaperone UreE, C-terminal domain"/>
    <property type="match status" value="1"/>
</dbReference>
<dbReference type="InterPro" id="IPR036118">
    <property type="entry name" value="UreE_N_sf"/>
</dbReference>
<evidence type="ECO:0000256" key="5">
    <source>
        <dbReference type="HAMAP-Rule" id="MF_00822"/>
    </source>
</evidence>
<dbReference type="GO" id="GO:0019627">
    <property type="term" value="P:urea metabolic process"/>
    <property type="evidence" value="ECO:0007669"/>
    <property type="project" value="InterPro"/>
</dbReference>
<dbReference type="InterPro" id="IPR004029">
    <property type="entry name" value="UreE_N"/>
</dbReference>
<dbReference type="EMBL" id="AP024233">
    <property type="protein sequence ID" value="BCO09884.1"/>
    <property type="molecule type" value="Genomic_DNA"/>
</dbReference>
<feature type="domain" description="UreE urease accessory N-terminal" evidence="6">
    <location>
        <begin position="2"/>
        <end position="30"/>
    </location>
</feature>
<evidence type="ECO:0000313" key="9">
    <source>
        <dbReference type="Proteomes" id="UP001063350"/>
    </source>
</evidence>
<dbReference type="GO" id="GO:0065003">
    <property type="term" value="P:protein-containing complex assembly"/>
    <property type="evidence" value="ECO:0007669"/>
    <property type="project" value="InterPro"/>
</dbReference>
<dbReference type="CDD" id="cd00571">
    <property type="entry name" value="UreE"/>
    <property type="match status" value="1"/>
</dbReference>
<sequence length="118" mass="13168">MQLDNGQEAGLFLPRGTVLRGGDLLVDDSTSCVVRILAAPEEVSQVSCHDTLHLARACYHLGNRHVFLQIDRQWVRYLHDHVLDEMVRGLGLTVTRELAPFEPEHGAYASEGHGHHHA</sequence>
<protein>
    <recommendedName>
        <fullName evidence="5">Urease accessory protein UreE</fullName>
    </recommendedName>
</protein>
<organism evidence="8 9">
    <name type="scientific">Desulfolithobacter dissulfuricans</name>
    <dbReference type="NCBI Taxonomy" id="2795293"/>
    <lineage>
        <taxon>Bacteria</taxon>
        <taxon>Pseudomonadati</taxon>
        <taxon>Thermodesulfobacteriota</taxon>
        <taxon>Desulfobulbia</taxon>
        <taxon>Desulfobulbales</taxon>
        <taxon>Desulfobulbaceae</taxon>
        <taxon>Desulfolithobacter</taxon>
    </lineage>
</organism>
<dbReference type="GO" id="GO:0051082">
    <property type="term" value="F:unfolded protein binding"/>
    <property type="evidence" value="ECO:0007669"/>
    <property type="project" value="UniProtKB-UniRule"/>
</dbReference>
<dbReference type="Proteomes" id="UP001063350">
    <property type="component" value="Chromosome"/>
</dbReference>
<feature type="domain" description="Urease accessory protein UreE C-terminal" evidence="7">
    <location>
        <begin position="41"/>
        <end position="117"/>
    </location>
</feature>
<keyword evidence="4 5" id="KW-0143">Chaperone</keyword>
<dbReference type="InterPro" id="IPR012406">
    <property type="entry name" value="UreE"/>
</dbReference>
<keyword evidence="3 5" id="KW-0533">Nickel</keyword>
<dbReference type="InterPro" id="IPR007864">
    <property type="entry name" value="UreE_C_dom"/>
</dbReference>
<keyword evidence="9" id="KW-1185">Reference proteome</keyword>
<proteinExistence type="inferred from homology"/>
<keyword evidence="2 5" id="KW-0963">Cytoplasm</keyword>
<comment type="similarity">
    <text evidence="5">Belongs to the UreE family.</text>
</comment>
<evidence type="ECO:0000256" key="4">
    <source>
        <dbReference type="ARBA" id="ARBA00023186"/>
    </source>
</evidence>